<evidence type="ECO:0000256" key="1">
    <source>
        <dbReference type="ARBA" id="ARBA00011073"/>
    </source>
</evidence>
<dbReference type="GO" id="GO:0006508">
    <property type="term" value="P:proteolysis"/>
    <property type="evidence" value="ECO:0007669"/>
    <property type="project" value="UniProtKB-KW"/>
</dbReference>
<comment type="similarity">
    <text evidence="1">Belongs to the peptidase S8 family.</text>
</comment>
<dbReference type="InterPro" id="IPR000209">
    <property type="entry name" value="Peptidase_S8/S53_dom"/>
</dbReference>
<dbReference type="PROSITE" id="PS00138">
    <property type="entry name" value="SUBTILASE_SER"/>
    <property type="match status" value="1"/>
</dbReference>
<gene>
    <name evidence="6" type="ORF">AAA799D11_01473</name>
</gene>
<dbReference type="GO" id="GO:0004252">
    <property type="term" value="F:serine-type endopeptidase activity"/>
    <property type="evidence" value="ECO:0007669"/>
    <property type="project" value="InterPro"/>
</dbReference>
<reference evidence="6 7" key="1">
    <citation type="submission" date="2014-06" db="EMBL/GenBank/DDBJ databases">
        <authorList>
            <person name="Ngugi D.K."/>
            <person name="Blom J."/>
            <person name="Alam I."/>
            <person name="Rashid M."/>
            <person name="Baalawi W."/>
            <person name="Zhang G."/>
            <person name="Hikmawan T."/>
            <person name="Guan Y."/>
            <person name="Antunes A."/>
            <person name="Siam R."/>
            <person name="El-Dorry H."/>
            <person name="Bajic V."/>
            <person name="Stingl U."/>
        </authorList>
    </citation>
    <scope>NUCLEOTIDE SEQUENCE [LARGE SCALE GENOMIC DNA]</scope>
    <source>
        <strain evidence="6">SCGC AAA799-D11</strain>
    </source>
</reference>
<keyword evidence="2" id="KW-0645">Protease</keyword>
<dbReference type="PANTHER" id="PTHR43806">
    <property type="entry name" value="PEPTIDASE S8"/>
    <property type="match status" value="1"/>
</dbReference>
<accession>A0A087RNH8</accession>
<evidence type="ECO:0000259" key="5">
    <source>
        <dbReference type="Pfam" id="PF00082"/>
    </source>
</evidence>
<keyword evidence="4" id="KW-0720">Serine protease</keyword>
<dbReference type="EMBL" id="JOSY01000062">
    <property type="protein sequence ID" value="KFM15032.1"/>
    <property type="molecule type" value="Genomic_DNA"/>
</dbReference>
<organism evidence="6 7">
    <name type="scientific">Marine Group I thaumarchaeote SCGC AAA799-D11</name>
    <dbReference type="NCBI Taxonomy" id="1502291"/>
    <lineage>
        <taxon>Archaea</taxon>
        <taxon>Nitrososphaerota</taxon>
        <taxon>Marine Group I</taxon>
    </lineage>
</organism>
<feature type="domain" description="Peptidase S8/S53" evidence="5">
    <location>
        <begin position="1"/>
        <end position="244"/>
    </location>
</feature>
<dbReference type="AlphaFoldDB" id="A0A087RNH8"/>
<keyword evidence="3 6" id="KW-0378">Hydrolase</keyword>
<proteinExistence type="inferred from homology"/>
<keyword evidence="7" id="KW-1185">Reference proteome</keyword>
<dbReference type="EC" id="3.4.24.83" evidence="6"/>
<feature type="non-terminal residue" evidence="6">
    <location>
        <position position="1"/>
    </location>
</feature>
<dbReference type="InterPro" id="IPR023828">
    <property type="entry name" value="Peptidase_S8_Ser-AS"/>
</dbReference>
<protein>
    <submittedName>
        <fullName evidence="6">Anthrax lethal toxin endopeptidase protein</fullName>
        <ecNumber evidence="6">3.4.24.83</ecNumber>
    </submittedName>
</protein>
<evidence type="ECO:0000256" key="4">
    <source>
        <dbReference type="ARBA" id="ARBA00022825"/>
    </source>
</evidence>
<evidence type="ECO:0000256" key="2">
    <source>
        <dbReference type="ARBA" id="ARBA00022670"/>
    </source>
</evidence>
<comment type="caution">
    <text evidence="6">The sequence shown here is derived from an EMBL/GenBank/DDBJ whole genome shotgun (WGS) entry which is preliminary data.</text>
</comment>
<dbReference type="InterPro" id="IPR036852">
    <property type="entry name" value="Peptidase_S8/S53_dom_sf"/>
</dbReference>
<evidence type="ECO:0000313" key="7">
    <source>
        <dbReference type="Proteomes" id="UP000029386"/>
    </source>
</evidence>
<dbReference type="InterPro" id="IPR050131">
    <property type="entry name" value="Peptidase_S8_subtilisin-like"/>
</dbReference>
<sequence length="303" mass="32714">APNAKILPVKALWFGDTVYAWLWSAGFENENNDWKFSGKPRADIISNSWGVSNFPSFKSAPGMDVLSLIQSILVTPHSLDDDYPGVVMISSAGNSGHGYGTIGLPNASPFGIAVGATTNNVFVGYGPFKDQPRFGNDTNHYNHVVDFSSRGPTAIGDPKPDVMSIGAHGFVPSNVIKTQKDSKDESFSLFGGTSMAAPLVSGSAAILIEEMIKQSQNYDPFMIKNILMSTATDMNNDPFTQGSGLVNVNSALDYVHGQNGVFIVSNDDSYENIKKTLEPSIENFNHTSVGFEQFKFPSHSLPM</sequence>
<dbReference type="PROSITE" id="PS51892">
    <property type="entry name" value="SUBTILASE"/>
    <property type="match status" value="1"/>
</dbReference>
<dbReference type="SUPFAM" id="SSF52743">
    <property type="entry name" value="Subtilisin-like"/>
    <property type="match status" value="1"/>
</dbReference>
<dbReference type="Pfam" id="PF00082">
    <property type="entry name" value="Peptidase_S8"/>
    <property type="match status" value="1"/>
</dbReference>
<evidence type="ECO:0000256" key="3">
    <source>
        <dbReference type="ARBA" id="ARBA00022801"/>
    </source>
</evidence>
<dbReference type="Gene3D" id="3.40.50.200">
    <property type="entry name" value="Peptidase S8/S53 domain"/>
    <property type="match status" value="1"/>
</dbReference>
<evidence type="ECO:0000313" key="6">
    <source>
        <dbReference type="EMBL" id="KFM15032.1"/>
    </source>
</evidence>
<dbReference type="Proteomes" id="UP000029386">
    <property type="component" value="Unassembled WGS sequence"/>
</dbReference>
<feature type="non-terminal residue" evidence="6">
    <location>
        <position position="303"/>
    </location>
</feature>
<name>A0A087RNH8_9ARCH</name>
<dbReference type="PANTHER" id="PTHR43806:SF11">
    <property type="entry name" value="CEREVISIN-RELATED"/>
    <property type="match status" value="1"/>
</dbReference>